<organism evidence="2 3">
    <name type="scientific">Dioscorea zingiberensis</name>
    <dbReference type="NCBI Taxonomy" id="325984"/>
    <lineage>
        <taxon>Eukaryota</taxon>
        <taxon>Viridiplantae</taxon>
        <taxon>Streptophyta</taxon>
        <taxon>Embryophyta</taxon>
        <taxon>Tracheophyta</taxon>
        <taxon>Spermatophyta</taxon>
        <taxon>Magnoliopsida</taxon>
        <taxon>Liliopsida</taxon>
        <taxon>Dioscoreales</taxon>
        <taxon>Dioscoreaceae</taxon>
        <taxon>Dioscorea</taxon>
    </lineage>
</organism>
<reference evidence="2" key="2">
    <citation type="journal article" date="2022" name="Hortic Res">
        <title>The genome of Dioscorea zingiberensis sheds light on the biosynthesis, origin and evolution of the medicinally important diosgenin saponins.</title>
        <authorList>
            <person name="Li Y."/>
            <person name="Tan C."/>
            <person name="Li Z."/>
            <person name="Guo J."/>
            <person name="Li S."/>
            <person name="Chen X."/>
            <person name="Wang C."/>
            <person name="Dai X."/>
            <person name="Yang H."/>
            <person name="Song W."/>
            <person name="Hou L."/>
            <person name="Xu J."/>
            <person name="Tong Z."/>
            <person name="Xu A."/>
            <person name="Yuan X."/>
            <person name="Wang W."/>
            <person name="Yang Q."/>
            <person name="Chen L."/>
            <person name="Sun Z."/>
            <person name="Wang K."/>
            <person name="Pan B."/>
            <person name="Chen J."/>
            <person name="Bao Y."/>
            <person name="Liu F."/>
            <person name="Qi X."/>
            <person name="Gang D.R."/>
            <person name="Wen J."/>
            <person name="Li J."/>
        </authorList>
    </citation>
    <scope>NUCLEOTIDE SEQUENCE</scope>
    <source>
        <strain evidence="2">Dzin_1.0</strain>
    </source>
</reference>
<reference evidence="2" key="1">
    <citation type="submission" date="2021-03" db="EMBL/GenBank/DDBJ databases">
        <authorList>
            <person name="Li Z."/>
            <person name="Yang C."/>
        </authorList>
    </citation>
    <scope>NUCLEOTIDE SEQUENCE</scope>
    <source>
        <strain evidence="2">Dzin_1.0</strain>
        <tissue evidence="2">Leaf</tissue>
    </source>
</reference>
<feature type="transmembrane region" description="Helical" evidence="1">
    <location>
        <begin position="12"/>
        <end position="30"/>
    </location>
</feature>
<keyword evidence="1" id="KW-1133">Transmembrane helix</keyword>
<sequence length="69" mass="7597">MGVFLPLNNPGAFLSGIIGIIISAILYLIPLPTFYGVLYDEGRVEGLTPILYGISIFTCMLRIYYAPLK</sequence>
<protein>
    <submittedName>
        <fullName evidence="2">Uncharacterized protein</fullName>
    </submittedName>
</protein>
<keyword evidence="1" id="KW-0812">Transmembrane</keyword>
<accession>A0A9D5C2X2</accession>
<keyword evidence="3" id="KW-1185">Reference proteome</keyword>
<evidence type="ECO:0000313" key="3">
    <source>
        <dbReference type="Proteomes" id="UP001085076"/>
    </source>
</evidence>
<evidence type="ECO:0000313" key="2">
    <source>
        <dbReference type="EMBL" id="KAJ0965380.1"/>
    </source>
</evidence>
<comment type="caution">
    <text evidence="2">The sequence shown here is derived from an EMBL/GenBank/DDBJ whole genome shotgun (WGS) entry which is preliminary data.</text>
</comment>
<evidence type="ECO:0000256" key="1">
    <source>
        <dbReference type="SAM" id="Phobius"/>
    </source>
</evidence>
<dbReference type="AlphaFoldDB" id="A0A9D5C2X2"/>
<dbReference type="Gene3D" id="1.20.1280.290">
    <property type="match status" value="1"/>
</dbReference>
<feature type="transmembrane region" description="Helical" evidence="1">
    <location>
        <begin position="50"/>
        <end position="68"/>
    </location>
</feature>
<gene>
    <name evidence="2" type="ORF">J5N97_026518</name>
</gene>
<name>A0A9D5C2X2_9LILI</name>
<proteinExistence type="predicted"/>
<keyword evidence="1" id="KW-0472">Membrane</keyword>
<dbReference type="Proteomes" id="UP001085076">
    <property type="component" value="Miscellaneous, Linkage group lg08"/>
</dbReference>
<dbReference type="EMBL" id="JAGGNH010000008">
    <property type="protein sequence ID" value="KAJ0965380.1"/>
    <property type="molecule type" value="Genomic_DNA"/>
</dbReference>